<comment type="pathway">
    <text evidence="4">Amino-acid biosynthesis; L-proline biosynthesis; L-proline from L-glutamate 5-semialdehyde: step 1/1.</text>
</comment>
<comment type="subcellular location">
    <subcellularLocation>
        <location evidence="4">Cytoplasm</location>
    </subcellularLocation>
</comment>
<dbReference type="HAMAP" id="MF_01925">
    <property type="entry name" value="P5C_reductase"/>
    <property type="match status" value="1"/>
</dbReference>
<comment type="function">
    <text evidence="4">Catalyzes the reduction of 1-pyrroline-5-carboxylate (PCA) to L-proline.</text>
</comment>
<evidence type="ECO:0000256" key="5">
    <source>
        <dbReference type="NCBIfam" id="TIGR00112"/>
    </source>
</evidence>
<comment type="similarity">
    <text evidence="1 4">Belongs to the pyrroline-5-carboxylate reductase family.</text>
</comment>
<feature type="region of interest" description="Disordered" evidence="6">
    <location>
        <begin position="1"/>
        <end position="35"/>
    </location>
</feature>
<dbReference type="Gene3D" id="3.40.50.720">
    <property type="entry name" value="NAD(P)-binding Rossmann-like Domain"/>
    <property type="match status" value="1"/>
</dbReference>
<name>A0ABS2A764_9ACTN</name>
<organism evidence="9 10">
    <name type="scientific">Paractinoplanes ovalisporus</name>
    <dbReference type="NCBI Taxonomy" id="2810368"/>
    <lineage>
        <taxon>Bacteria</taxon>
        <taxon>Bacillati</taxon>
        <taxon>Actinomycetota</taxon>
        <taxon>Actinomycetes</taxon>
        <taxon>Micromonosporales</taxon>
        <taxon>Micromonosporaceae</taxon>
        <taxon>Paractinoplanes</taxon>
    </lineage>
</organism>
<protein>
    <recommendedName>
        <fullName evidence="4 5">Pyrroline-5-carboxylate reductase</fullName>
        <shortName evidence="4">P5C reductase</shortName>
        <shortName evidence="4">P5CR</shortName>
        <ecNumber evidence="4 5">1.5.1.2</ecNumber>
    </recommendedName>
    <alternativeName>
        <fullName evidence="4">PCA reductase</fullName>
    </alternativeName>
</protein>
<dbReference type="PANTHER" id="PTHR11645:SF0">
    <property type="entry name" value="PYRROLINE-5-CARBOXYLATE REDUCTASE 3"/>
    <property type="match status" value="1"/>
</dbReference>
<evidence type="ECO:0000256" key="2">
    <source>
        <dbReference type="ARBA" id="ARBA00022857"/>
    </source>
</evidence>
<comment type="catalytic activity">
    <reaction evidence="4">
        <text>L-proline + NADP(+) = (S)-1-pyrroline-5-carboxylate + NADPH + 2 H(+)</text>
        <dbReference type="Rhea" id="RHEA:14109"/>
        <dbReference type="ChEBI" id="CHEBI:15378"/>
        <dbReference type="ChEBI" id="CHEBI:17388"/>
        <dbReference type="ChEBI" id="CHEBI:57783"/>
        <dbReference type="ChEBI" id="CHEBI:58349"/>
        <dbReference type="ChEBI" id="CHEBI:60039"/>
        <dbReference type="EC" id="1.5.1.2"/>
    </reaction>
</comment>
<accession>A0ABS2A764</accession>
<evidence type="ECO:0000256" key="4">
    <source>
        <dbReference type="HAMAP-Rule" id="MF_01925"/>
    </source>
</evidence>
<feature type="region of interest" description="Disordered" evidence="6">
    <location>
        <begin position="137"/>
        <end position="158"/>
    </location>
</feature>
<dbReference type="PIRSF" id="PIRSF000193">
    <property type="entry name" value="Pyrrol-5-carb_rd"/>
    <property type="match status" value="1"/>
</dbReference>
<dbReference type="PANTHER" id="PTHR11645">
    <property type="entry name" value="PYRROLINE-5-CARBOXYLATE REDUCTASE"/>
    <property type="match status" value="1"/>
</dbReference>
<dbReference type="EMBL" id="JAENHP010000002">
    <property type="protein sequence ID" value="MBM2615684.1"/>
    <property type="molecule type" value="Genomic_DNA"/>
</dbReference>
<reference evidence="9 10" key="1">
    <citation type="submission" date="2021-01" db="EMBL/GenBank/DDBJ databases">
        <title>Actinoplanes sp. nov. LDG1-06 isolated from lichen.</title>
        <authorList>
            <person name="Saeng-In P."/>
            <person name="Phongsopitanun W."/>
            <person name="Kanchanasin P."/>
            <person name="Yuki M."/>
            <person name="Kudo T."/>
            <person name="Ohkuma M."/>
            <person name="Tanasupawat S."/>
        </authorList>
    </citation>
    <scope>NUCLEOTIDE SEQUENCE [LARGE SCALE GENOMIC DNA]</scope>
    <source>
        <strain evidence="9 10">LDG1-06</strain>
    </source>
</reference>
<dbReference type="GO" id="GO:0004735">
    <property type="term" value="F:pyrroline-5-carboxylate reductase activity"/>
    <property type="evidence" value="ECO:0007669"/>
    <property type="project" value="UniProtKB-EC"/>
</dbReference>
<keyword evidence="4" id="KW-0028">Amino-acid biosynthesis</keyword>
<dbReference type="SUPFAM" id="SSF51735">
    <property type="entry name" value="NAD(P)-binding Rossmann-fold domains"/>
    <property type="match status" value="1"/>
</dbReference>
<keyword evidence="4" id="KW-0641">Proline biosynthesis</keyword>
<evidence type="ECO:0000313" key="10">
    <source>
        <dbReference type="Proteomes" id="UP000632138"/>
    </source>
</evidence>
<gene>
    <name evidence="4 9" type="primary">proC</name>
    <name evidence="9" type="ORF">JIG36_08975</name>
</gene>
<evidence type="ECO:0000256" key="3">
    <source>
        <dbReference type="ARBA" id="ARBA00023002"/>
    </source>
</evidence>
<keyword evidence="2 4" id="KW-0521">NADP</keyword>
<dbReference type="Pfam" id="PF03807">
    <property type="entry name" value="F420_oxidored"/>
    <property type="match status" value="1"/>
</dbReference>
<dbReference type="Pfam" id="PF14748">
    <property type="entry name" value="P5CR_dimer"/>
    <property type="match status" value="1"/>
</dbReference>
<dbReference type="EC" id="1.5.1.2" evidence="4 5"/>
<keyword evidence="3 4" id="KW-0560">Oxidoreductase</keyword>
<feature type="domain" description="Pyrroline-5-carboxylate reductase dimerisation" evidence="8">
    <location>
        <begin position="208"/>
        <end position="312"/>
    </location>
</feature>
<dbReference type="InterPro" id="IPR000304">
    <property type="entry name" value="Pyrroline-COOH_reductase"/>
</dbReference>
<evidence type="ECO:0000259" key="7">
    <source>
        <dbReference type="Pfam" id="PF03807"/>
    </source>
</evidence>
<dbReference type="Gene3D" id="1.10.3730.10">
    <property type="entry name" value="ProC C-terminal domain-like"/>
    <property type="match status" value="1"/>
</dbReference>
<evidence type="ECO:0000259" key="8">
    <source>
        <dbReference type="Pfam" id="PF14748"/>
    </source>
</evidence>
<evidence type="ECO:0000256" key="1">
    <source>
        <dbReference type="ARBA" id="ARBA00005525"/>
    </source>
</evidence>
<keyword evidence="10" id="KW-1185">Reference proteome</keyword>
<dbReference type="NCBIfam" id="TIGR00112">
    <property type="entry name" value="proC"/>
    <property type="match status" value="1"/>
</dbReference>
<proteinExistence type="inferred from homology"/>
<dbReference type="InterPro" id="IPR028939">
    <property type="entry name" value="P5C_Rdtase_cat_N"/>
</dbReference>
<sequence length="317" mass="33354">MPSQPAVPSAPAASSHPSVTPDPGAKSESAVESTGAERVAILGAGTVGRALAESLIRAGHPADKLIVTVRREEHAARLREELPCEVLLDNAEATRRASIVVLATKPQDIGPALAAVRTNQLVVSLAAGITTAVLEKRRGEKDEPASGEFRAEEDDRRGPRVVRVMTNTGLMVDQAMSVISAGRHATGNDMDSAEALLRAGGRVVRLPEDQQDAVSALSGHGAAYLYFIVEVLTQAGVYAGVAQPVARELLVQTMVGATTLLRDSGAHPVELREAIMSRGGATISAFREIERHNVRDALFEAVMAATRRGAELSELAS</sequence>
<comment type="caution">
    <text evidence="9">The sequence shown here is derived from an EMBL/GenBank/DDBJ whole genome shotgun (WGS) entry which is preliminary data.</text>
</comment>
<feature type="compositionally biased region" description="Low complexity" evidence="6">
    <location>
        <begin position="1"/>
        <end position="18"/>
    </location>
</feature>
<dbReference type="InterPro" id="IPR036291">
    <property type="entry name" value="NAD(P)-bd_dom_sf"/>
</dbReference>
<keyword evidence="4" id="KW-0963">Cytoplasm</keyword>
<dbReference type="Proteomes" id="UP000632138">
    <property type="component" value="Unassembled WGS sequence"/>
</dbReference>
<dbReference type="InterPro" id="IPR008927">
    <property type="entry name" value="6-PGluconate_DH-like_C_sf"/>
</dbReference>
<evidence type="ECO:0000256" key="6">
    <source>
        <dbReference type="SAM" id="MobiDB-lite"/>
    </source>
</evidence>
<dbReference type="SUPFAM" id="SSF48179">
    <property type="entry name" value="6-phosphogluconate dehydrogenase C-terminal domain-like"/>
    <property type="match status" value="1"/>
</dbReference>
<comment type="catalytic activity">
    <reaction evidence="4">
        <text>L-proline + NAD(+) = (S)-1-pyrroline-5-carboxylate + NADH + 2 H(+)</text>
        <dbReference type="Rhea" id="RHEA:14105"/>
        <dbReference type="ChEBI" id="CHEBI:15378"/>
        <dbReference type="ChEBI" id="CHEBI:17388"/>
        <dbReference type="ChEBI" id="CHEBI:57540"/>
        <dbReference type="ChEBI" id="CHEBI:57945"/>
        <dbReference type="ChEBI" id="CHEBI:60039"/>
        <dbReference type="EC" id="1.5.1.2"/>
    </reaction>
</comment>
<feature type="domain" description="Pyrroline-5-carboxylate reductase catalytic N-terminal" evidence="7">
    <location>
        <begin position="38"/>
        <end position="128"/>
    </location>
</feature>
<evidence type="ECO:0000313" key="9">
    <source>
        <dbReference type="EMBL" id="MBM2615684.1"/>
    </source>
</evidence>
<dbReference type="InterPro" id="IPR029036">
    <property type="entry name" value="P5CR_dimer"/>
</dbReference>